<dbReference type="InterPro" id="IPR016032">
    <property type="entry name" value="Sig_transdc_resp-reg_C-effctor"/>
</dbReference>
<dbReference type="RefSeq" id="WP_144249404.1">
    <property type="nucleotide sequence ID" value="NZ_VLPK01000003.1"/>
</dbReference>
<keyword evidence="2" id="KW-0472">Membrane</keyword>
<feature type="coiled-coil region" evidence="1">
    <location>
        <begin position="222"/>
        <end position="256"/>
    </location>
</feature>
<protein>
    <recommendedName>
        <fullName evidence="5">HTH luxR-type domain-containing protein</fullName>
    </recommendedName>
</protein>
<keyword evidence="1" id="KW-0175">Coiled coil</keyword>
<dbReference type="EMBL" id="VLPK01000003">
    <property type="protein sequence ID" value="TSJ39367.1"/>
    <property type="molecule type" value="Genomic_DNA"/>
</dbReference>
<reference evidence="3 4" key="1">
    <citation type="submission" date="2019-07" db="EMBL/GenBank/DDBJ databases">
        <authorList>
            <person name="Huq M.A."/>
        </authorList>
    </citation>
    <scope>NUCLEOTIDE SEQUENCE [LARGE SCALE GENOMIC DNA]</scope>
    <source>
        <strain evidence="3 4">MAH-19</strain>
    </source>
</reference>
<evidence type="ECO:0000313" key="4">
    <source>
        <dbReference type="Proteomes" id="UP000318733"/>
    </source>
</evidence>
<evidence type="ECO:0000313" key="3">
    <source>
        <dbReference type="EMBL" id="TSJ39367.1"/>
    </source>
</evidence>
<dbReference type="SUPFAM" id="SSF46894">
    <property type="entry name" value="C-terminal effector domain of the bipartite response regulators"/>
    <property type="match status" value="1"/>
</dbReference>
<gene>
    <name evidence="3" type="ORF">FO440_16600</name>
</gene>
<name>A0A556MHH8_9SPHI</name>
<keyword evidence="4" id="KW-1185">Reference proteome</keyword>
<dbReference type="GO" id="GO:0006355">
    <property type="term" value="P:regulation of DNA-templated transcription"/>
    <property type="evidence" value="ECO:0007669"/>
    <property type="project" value="InterPro"/>
</dbReference>
<keyword evidence="2" id="KW-0812">Transmembrane</keyword>
<sequence>MNVTYTKTQGRKILLVFLIFTIIFAVTALVVQKNITKKLNAVSNLATNVEHSQSKPEQALLLLHQAEDDFQAALFSTDSKKIVSYKEKLSKAFNEIDTLLKEKPDTSHLTSSQNTEIKNWYKRKIELSDKLYSLRHSFDSLLMVYTDLHDNANSINQDLNTNNGVLQKSKENISVDTSRHIIAPAKKGLLKRIKEAIINKNNNYSVEINHNKSAQIIDTKTQRLLADNKNAYAKKLERLQQQNAKLLGMQRELNRLNTYISNELETIINRVKDINYIMALGFKEMALKNYQDTTTILNRFYMAASVLLLAFAISLIIFINQINKAEVLLRRESELSVYTAQQKIDELLTKIMGDEDKHSVAKMEELKEIVELAINNNPAFLTKFNEFDPEFSKTLLTMAPNLVASELEFCTLLRLNFETKEIARYTKSSVRAAEGKKYRIRKKLGIPSDHDINVWMAQI</sequence>
<organism evidence="3 4">
    <name type="scientific">Mucilaginibacter corticis</name>
    <dbReference type="NCBI Taxonomy" id="2597670"/>
    <lineage>
        <taxon>Bacteria</taxon>
        <taxon>Pseudomonadati</taxon>
        <taxon>Bacteroidota</taxon>
        <taxon>Sphingobacteriia</taxon>
        <taxon>Sphingobacteriales</taxon>
        <taxon>Sphingobacteriaceae</taxon>
        <taxon>Mucilaginibacter</taxon>
    </lineage>
</organism>
<feature type="transmembrane region" description="Helical" evidence="2">
    <location>
        <begin position="300"/>
        <end position="322"/>
    </location>
</feature>
<dbReference type="AlphaFoldDB" id="A0A556MHH8"/>
<comment type="caution">
    <text evidence="3">The sequence shown here is derived from an EMBL/GenBank/DDBJ whole genome shotgun (WGS) entry which is preliminary data.</text>
</comment>
<accession>A0A556MHH8</accession>
<keyword evidence="2" id="KW-1133">Transmembrane helix</keyword>
<dbReference type="GO" id="GO:0003677">
    <property type="term" value="F:DNA binding"/>
    <property type="evidence" value="ECO:0007669"/>
    <property type="project" value="InterPro"/>
</dbReference>
<proteinExistence type="predicted"/>
<feature type="transmembrane region" description="Helical" evidence="2">
    <location>
        <begin position="12"/>
        <end position="31"/>
    </location>
</feature>
<evidence type="ECO:0000256" key="2">
    <source>
        <dbReference type="SAM" id="Phobius"/>
    </source>
</evidence>
<evidence type="ECO:0000256" key="1">
    <source>
        <dbReference type="SAM" id="Coils"/>
    </source>
</evidence>
<dbReference type="Proteomes" id="UP000318733">
    <property type="component" value="Unassembled WGS sequence"/>
</dbReference>
<dbReference type="OrthoDB" id="711632at2"/>
<evidence type="ECO:0008006" key="5">
    <source>
        <dbReference type="Google" id="ProtNLM"/>
    </source>
</evidence>